<dbReference type="InterPro" id="IPR036412">
    <property type="entry name" value="HAD-like_sf"/>
</dbReference>
<accession>F3ZWY7</accession>
<name>F3ZWY7_MAHA5</name>
<dbReference type="Proteomes" id="UP000008457">
    <property type="component" value="Chromosome"/>
</dbReference>
<dbReference type="Gene3D" id="3.40.50.1000">
    <property type="entry name" value="HAD superfamily/HAD-like"/>
    <property type="match status" value="1"/>
</dbReference>
<dbReference type="KEGG" id="mas:Mahau_2449"/>
<evidence type="ECO:0000313" key="1">
    <source>
        <dbReference type="EMBL" id="AEE97609.1"/>
    </source>
</evidence>
<keyword evidence="2" id="KW-1185">Reference proteome</keyword>
<dbReference type="HOGENOM" id="CLU_1494551_0_0_9"/>
<dbReference type="InterPro" id="IPR023214">
    <property type="entry name" value="HAD_sf"/>
</dbReference>
<sequence length="180" mass="20588">MREVDIIVREEELNSAVHLLRSTAGKIVCIDIDNTLANTNAELKRMGYCTDKYPNKKLNEDFWFGYDGQSAMVKAKPITETLSLAEYISAMQAEVVLATTRHPALSKITEDWLARYELVYPVFYVHNKLLVEADVYIEDNPAEIRALLKAGRPVFVPEWPYNADIRHKNVIHYMIGGRSL</sequence>
<dbReference type="eggNOG" id="COG5083">
    <property type="taxonomic scope" value="Bacteria"/>
</dbReference>
<dbReference type="RefSeq" id="WP_013782035.1">
    <property type="nucleotide sequence ID" value="NC_015520.1"/>
</dbReference>
<organism evidence="1 2">
    <name type="scientific">Mahella australiensis (strain DSM 15567 / CIP 107919 / 50-1 BON)</name>
    <dbReference type="NCBI Taxonomy" id="697281"/>
    <lineage>
        <taxon>Bacteria</taxon>
        <taxon>Bacillati</taxon>
        <taxon>Bacillota</taxon>
        <taxon>Clostridia</taxon>
        <taxon>Thermoanaerobacterales</taxon>
        <taxon>Thermoanaerobacterales Family IV. Incertae Sedis</taxon>
        <taxon>Mahella</taxon>
    </lineage>
</organism>
<proteinExistence type="predicted"/>
<reference evidence="2" key="1">
    <citation type="submission" date="2010-11" db="EMBL/GenBank/DDBJ databases">
        <title>The complete genome of Mahella australiensis DSM 15567.</title>
        <authorList>
            <consortium name="US DOE Joint Genome Institute (JGI-PGF)"/>
            <person name="Lucas S."/>
            <person name="Copeland A."/>
            <person name="Lapidus A."/>
            <person name="Bruce D."/>
            <person name="Goodwin L."/>
            <person name="Pitluck S."/>
            <person name="Kyrpides N."/>
            <person name="Mavromatis K."/>
            <person name="Pagani I."/>
            <person name="Ivanova N."/>
            <person name="Teshima H."/>
            <person name="Brettin T."/>
            <person name="Detter J.C."/>
            <person name="Han C."/>
            <person name="Tapia R."/>
            <person name="Land M."/>
            <person name="Hauser L."/>
            <person name="Markowitz V."/>
            <person name="Cheng J.-F."/>
            <person name="Hugenholtz P."/>
            <person name="Woyke T."/>
            <person name="Wu D."/>
            <person name="Spring S."/>
            <person name="Pukall R."/>
            <person name="Steenblock K."/>
            <person name="Schneider S."/>
            <person name="Klenk H.-P."/>
            <person name="Eisen J.A."/>
        </authorList>
    </citation>
    <scope>NUCLEOTIDE SEQUENCE [LARGE SCALE GENOMIC DNA]</scope>
    <source>
        <strain evidence="2">DSM 15567 / CIP 107919 / 50-1 BON</strain>
    </source>
</reference>
<dbReference type="AlphaFoldDB" id="F3ZWY7"/>
<dbReference type="SUPFAM" id="SSF56784">
    <property type="entry name" value="HAD-like"/>
    <property type="match status" value="1"/>
</dbReference>
<dbReference type="EMBL" id="CP002360">
    <property type="protein sequence ID" value="AEE97609.1"/>
    <property type="molecule type" value="Genomic_DNA"/>
</dbReference>
<evidence type="ECO:0000313" key="2">
    <source>
        <dbReference type="Proteomes" id="UP000008457"/>
    </source>
</evidence>
<dbReference type="OrthoDB" id="1727124at2"/>
<evidence type="ECO:0008006" key="3">
    <source>
        <dbReference type="Google" id="ProtNLM"/>
    </source>
</evidence>
<dbReference type="STRING" id="697281.Mahau_2449"/>
<gene>
    <name evidence="1" type="ordered locus">Mahau_2449</name>
</gene>
<protein>
    <recommendedName>
        <fullName evidence="3">5' nucleotidase, deoxy (Pyrimidine), cytosolic type C protein (NT5C)</fullName>
    </recommendedName>
</protein>
<reference evidence="1 2" key="2">
    <citation type="journal article" date="2011" name="Stand. Genomic Sci.">
        <title>Complete genome sequence of Mahella australiensis type strain (50-1 BON).</title>
        <authorList>
            <person name="Sikorski J."/>
            <person name="Teshima H."/>
            <person name="Nolan M."/>
            <person name="Lucas S."/>
            <person name="Hammon N."/>
            <person name="Deshpande S."/>
            <person name="Cheng J.F."/>
            <person name="Pitluck S."/>
            <person name="Liolios K."/>
            <person name="Pagani I."/>
            <person name="Ivanova N."/>
            <person name="Huntemann M."/>
            <person name="Mavromatis K."/>
            <person name="Ovchinikova G."/>
            <person name="Pati A."/>
            <person name="Tapia R."/>
            <person name="Han C."/>
            <person name="Goodwin L."/>
            <person name="Chen A."/>
            <person name="Palaniappan K."/>
            <person name="Land M."/>
            <person name="Hauser L."/>
            <person name="Ngatchou-Djao O.D."/>
            <person name="Rohde M."/>
            <person name="Pukall R."/>
            <person name="Spring S."/>
            <person name="Abt B."/>
            <person name="Goker M."/>
            <person name="Detter J.C."/>
            <person name="Woyke T."/>
            <person name="Bristow J."/>
            <person name="Markowitz V."/>
            <person name="Hugenholtz P."/>
            <person name="Eisen J.A."/>
            <person name="Kyrpides N.C."/>
            <person name="Klenk H.P."/>
            <person name="Lapidus A."/>
        </authorList>
    </citation>
    <scope>NUCLEOTIDE SEQUENCE [LARGE SCALE GENOMIC DNA]</scope>
    <source>
        <strain evidence="2">DSM 15567 / CIP 107919 / 50-1 BON</strain>
    </source>
</reference>